<dbReference type="InterPro" id="IPR012318">
    <property type="entry name" value="HTH_CRP"/>
</dbReference>
<evidence type="ECO:0000313" key="6">
    <source>
        <dbReference type="Proteomes" id="UP000031473"/>
    </source>
</evidence>
<dbReference type="Pfam" id="PF00027">
    <property type="entry name" value="cNMP_binding"/>
    <property type="match status" value="1"/>
</dbReference>
<dbReference type="AlphaFoldDB" id="A0A0C1F671"/>
<gene>
    <name evidence="5" type="ORF">OA86_09840</name>
</gene>
<dbReference type="Pfam" id="PF13545">
    <property type="entry name" value="HTH_Crp_2"/>
    <property type="match status" value="1"/>
</dbReference>
<dbReference type="STRING" id="266749.SAMN05421876_106110"/>
<dbReference type="InterPro" id="IPR014710">
    <property type="entry name" value="RmlC-like_jellyroll"/>
</dbReference>
<name>A0A0C1F671_9FLAO</name>
<dbReference type="GO" id="GO:0006355">
    <property type="term" value="P:regulation of DNA-templated transcription"/>
    <property type="evidence" value="ECO:0007669"/>
    <property type="project" value="InterPro"/>
</dbReference>
<evidence type="ECO:0000256" key="3">
    <source>
        <dbReference type="ARBA" id="ARBA00023163"/>
    </source>
</evidence>
<dbReference type="Proteomes" id="UP000031473">
    <property type="component" value="Unassembled WGS sequence"/>
</dbReference>
<dbReference type="SUPFAM" id="SSF51206">
    <property type="entry name" value="cAMP-binding domain-like"/>
    <property type="match status" value="1"/>
</dbReference>
<dbReference type="SUPFAM" id="SSF46785">
    <property type="entry name" value="Winged helix' DNA-binding domain"/>
    <property type="match status" value="1"/>
</dbReference>
<dbReference type="Gene3D" id="2.60.120.10">
    <property type="entry name" value="Jelly Rolls"/>
    <property type="match status" value="1"/>
</dbReference>
<dbReference type="OrthoDB" id="9798601at2"/>
<dbReference type="InterPro" id="IPR000595">
    <property type="entry name" value="cNMP-bd_dom"/>
</dbReference>
<keyword evidence="1" id="KW-0805">Transcription regulation</keyword>
<feature type="domain" description="Cyclic nucleotide-binding" evidence="4">
    <location>
        <begin position="12"/>
        <end position="128"/>
    </location>
</feature>
<keyword evidence="3" id="KW-0804">Transcription</keyword>
<dbReference type="PROSITE" id="PS50042">
    <property type="entry name" value="CNMP_BINDING_3"/>
    <property type="match status" value="1"/>
</dbReference>
<reference evidence="5 6" key="1">
    <citation type="submission" date="2014-10" db="EMBL/GenBank/DDBJ databases">
        <title>Kaistella jeonii genome.</title>
        <authorList>
            <person name="Clayton J.T."/>
            <person name="Newman J.D."/>
        </authorList>
    </citation>
    <scope>NUCLEOTIDE SEQUENCE [LARGE SCALE GENOMIC DNA]</scope>
    <source>
        <strain evidence="5 6">DSM 17048</strain>
    </source>
</reference>
<dbReference type="CDD" id="cd00038">
    <property type="entry name" value="CAP_ED"/>
    <property type="match status" value="1"/>
</dbReference>
<dbReference type="GO" id="GO:0003677">
    <property type="term" value="F:DNA binding"/>
    <property type="evidence" value="ECO:0007669"/>
    <property type="project" value="UniProtKB-KW"/>
</dbReference>
<keyword evidence="2" id="KW-0238">DNA-binding</keyword>
<accession>A0A0C1F671</accession>
<dbReference type="InterPro" id="IPR036390">
    <property type="entry name" value="WH_DNA-bd_sf"/>
</dbReference>
<sequence length="215" mass="24956">MTIPEDYVYNSFFTNLSDHERGVLNSNASLMKFDQEEMFIKNESFLFSVFYIYKGQVKIKDQKNRLCDLYGEGDFIGLRLLFKEEPIFFSAYGVKGTEVIQFEKNVFKKFVSTNSTFLVDVYNKSSENITTLARNLLSYKMHKINGALADFLLHYNEKDCLNFLKQKEISEVLGYSRENVCKCLNDFTLAGYIEYNDGCIKLINISALHNLKQFG</sequence>
<proteinExistence type="predicted"/>
<evidence type="ECO:0000313" key="5">
    <source>
        <dbReference type="EMBL" id="KIA88667.1"/>
    </source>
</evidence>
<organism evidence="5 6">
    <name type="scientific">Kaistella jeonii</name>
    <dbReference type="NCBI Taxonomy" id="266749"/>
    <lineage>
        <taxon>Bacteria</taxon>
        <taxon>Pseudomonadati</taxon>
        <taxon>Bacteroidota</taxon>
        <taxon>Flavobacteriia</taxon>
        <taxon>Flavobacteriales</taxon>
        <taxon>Weeksellaceae</taxon>
        <taxon>Chryseobacterium group</taxon>
        <taxon>Kaistella</taxon>
    </lineage>
</organism>
<dbReference type="InterPro" id="IPR036388">
    <property type="entry name" value="WH-like_DNA-bd_sf"/>
</dbReference>
<comment type="caution">
    <text evidence="5">The sequence shown here is derived from an EMBL/GenBank/DDBJ whole genome shotgun (WGS) entry which is preliminary data.</text>
</comment>
<dbReference type="InterPro" id="IPR018490">
    <property type="entry name" value="cNMP-bd_dom_sf"/>
</dbReference>
<evidence type="ECO:0000259" key="4">
    <source>
        <dbReference type="PROSITE" id="PS50042"/>
    </source>
</evidence>
<dbReference type="Gene3D" id="1.10.10.10">
    <property type="entry name" value="Winged helix-like DNA-binding domain superfamily/Winged helix DNA-binding domain"/>
    <property type="match status" value="1"/>
</dbReference>
<keyword evidence="6" id="KW-1185">Reference proteome</keyword>
<protein>
    <recommendedName>
        <fullName evidence="4">Cyclic nucleotide-binding domain-containing protein</fullName>
    </recommendedName>
</protein>
<dbReference type="EMBL" id="JSYL01000006">
    <property type="protein sequence ID" value="KIA88667.1"/>
    <property type="molecule type" value="Genomic_DNA"/>
</dbReference>
<evidence type="ECO:0000256" key="1">
    <source>
        <dbReference type="ARBA" id="ARBA00023015"/>
    </source>
</evidence>
<evidence type="ECO:0000256" key="2">
    <source>
        <dbReference type="ARBA" id="ARBA00023125"/>
    </source>
</evidence>